<name>A0AAD7NC82_9AGAR</name>
<feature type="compositionally biased region" description="Polar residues" evidence="1">
    <location>
        <begin position="76"/>
        <end position="86"/>
    </location>
</feature>
<organism evidence="2 3">
    <name type="scientific">Mycena maculata</name>
    <dbReference type="NCBI Taxonomy" id="230809"/>
    <lineage>
        <taxon>Eukaryota</taxon>
        <taxon>Fungi</taxon>
        <taxon>Dikarya</taxon>
        <taxon>Basidiomycota</taxon>
        <taxon>Agaricomycotina</taxon>
        <taxon>Agaricomycetes</taxon>
        <taxon>Agaricomycetidae</taxon>
        <taxon>Agaricales</taxon>
        <taxon>Marasmiineae</taxon>
        <taxon>Mycenaceae</taxon>
        <taxon>Mycena</taxon>
    </lineage>
</organism>
<accession>A0AAD7NC82</accession>
<evidence type="ECO:0000313" key="2">
    <source>
        <dbReference type="EMBL" id="KAJ7754633.1"/>
    </source>
</evidence>
<reference evidence="2" key="1">
    <citation type="submission" date="2023-03" db="EMBL/GenBank/DDBJ databases">
        <title>Massive genome expansion in bonnet fungi (Mycena s.s.) driven by repeated elements and novel gene families across ecological guilds.</title>
        <authorList>
            <consortium name="Lawrence Berkeley National Laboratory"/>
            <person name="Harder C.B."/>
            <person name="Miyauchi S."/>
            <person name="Viragh M."/>
            <person name="Kuo A."/>
            <person name="Thoen E."/>
            <person name="Andreopoulos B."/>
            <person name="Lu D."/>
            <person name="Skrede I."/>
            <person name="Drula E."/>
            <person name="Henrissat B."/>
            <person name="Morin E."/>
            <person name="Kohler A."/>
            <person name="Barry K."/>
            <person name="LaButti K."/>
            <person name="Morin E."/>
            <person name="Salamov A."/>
            <person name="Lipzen A."/>
            <person name="Mereny Z."/>
            <person name="Hegedus B."/>
            <person name="Baldrian P."/>
            <person name="Stursova M."/>
            <person name="Weitz H."/>
            <person name="Taylor A."/>
            <person name="Grigoriev I.V."/>
            <person name="Nagy L.G."/>
            <person name="Martin F."/>
            <person name="Kauserud H."/>
        </authorList>
    </citation>
    <scope>NUCLEOTIDE SEQUENCE</scope>
    <source>
        <strain evidence="2">CBHHK188m</strain>
    </source>
</reference>
<feature type="region of interest" description="Disordered" evidence="1">
    <location>
        <begin position="189"/>
        <end position="218"/>
    </location>
</feature>
<protein>
    <submittedName>
        <fullName evidence="2">Uncharacterized protein</fullName>
    </submittedName>
</protein>
<comment type="caution">
    <text evidence="2">The sequence shown here is derived from an EMBL/GenBank/DDBJ whole genome shotgun (WGS) entry which is preliminary data.</text>
</comment>
<keyword evidence="3" id="KW-1185">Reference proteome</keyword>
<evidence type="ECO:0000313" key="3">
    <source>
        <dbReference type="Proteomes" id="UP001215280"/>
    </source>
</evidence>
<proteinExistence type="predicted"/>
<evidence type="ECO:0000256" key="1">
    <source>
        <dbReference type="SAM" id="MobiDB-lite"/>
    </source>
</evidence>
<gene>
    <name evidence="2" type="ORF">DFH07DRAFT_1029097</name>
</gene>
<feature type="compositionally biased region" description="Basic and acidic residues" evidence="1">
    <location>
        <begin position="42"/>
        <end position="61"/>
    </location>
</feature>
<dbReference type="EMBL" id="JARJLG010000066">
    <property type="protein sequence ID" value="KAJ7754633.1"/>
    <property type="molecule type" value="Genomic_DNA"/>
</dbReference>
<dbReference type="Proteomes" id="UP001215280">
    <property type="component" value="Unassembled WGS sequence"/>
</dbReference>
<sequence length="218" mass="24567">MISRLLRSLPVAAFHVVLEFSIRAKRSGSLFGLPESELEEEEGRKGSSEKRDSGNRRRTEDAEALASLHSCGRLFGSSNRGSSKTSQRLHTRKTCPKQIPDNEDWIIDTYHRQIRFRTQRPTVINFRLQIRCPRFCEPNLDLESKHEVERKMIVDSACDTHALIPARKRGDSAKPGLKIYAKNEGCTHRGGASVDGYRDKGQVTIEGLSVGQPGRHDD</sequence>
<dbReference type="AlphaFoldDB" id="A0AAD7NC82"/>
<feature type="region of interest" description="Disordered" evidence="1">
    <location>
        <begin position="35"/>
        <end position="95"/>
    </location>
</feature>